<dbReference type="EMBL" id="SKBQ01000020">
    <property type="protein sequence ID" value="TPX15647.1"/>
    <property type="molecule type" value="Genomic_DNA"/>
</dbReference>
<comment type="caution">
    <text evidence="2">The sequence shown here is derived from an EMBL/GenBank/DDBJ whole genome shotgun (WGS) entry which is preliminary data.</text>
</comment>
<dbReference type="GeneID" id="41971792"/>
<dbReference type="Proteomes" id="UP000319257">
    <property type="component" value="Unassembled WGS sequence"/>
</dbReference>
<keyword evidence="3" id="KW-1185">Reference proteome</keyword>
<dbReference type="RefSeq" id="XP_030997358.1">
    <property type="nucleotide sequence ID" value="XM_031138745.1"/>
</dbReference>
<sequence length="137" mass="16000">MERKNALRTEGNKLDEHEDEILQLYKNKKLDDVIKEINSKYKIHASKTQYRKRVEKWHGKKYASRKDVLAWEQAGRKLRDRALHNKASIVIWNGSIISDPAIQQRVHRHTGPRLADKFTIGGRGEDNPNESTIVVIY</sequence>
<accession>A0A507B776</accession>
<reference evidence="2 3" key="1">
    <citation type="submission" date="2019-06" db="EMBL/GenBank/DDBJ databases">
        <title>Draft genome sequence of the filamentous fungus Phialemoniopsis curvata isolated from diesel fuel.</title>
        <authorList>
            <person name="Varaljay V.A."/>
            <person name="Lyon W.J."/>
            <person name="Crouch A.L."/>
            <person name="Drake C.E."/>
            <person name="Hollomon J.M."/>
            <person name="Nadeau L.J."/>
            <person name="Nunn H.S."/>
            <person name="Stevenson B.S."/>
            <person name="Bojanowski C.L."/>
            <person name="Crookes-Goodson W.J."/>
        </authorList>
    </citation>
    <scope>NUCLEOTIDE SEQUENCE [LARGE SCALE GENOMIC DNA]</scope>
    <source>
        <strain evidence="2 3">D216</strain>
    </source>
</reference>
<organism evidence="2 3">
    <name type="scientific">Thyridium curvatum</name>
    <dbReference type="NCBI Taxonomy" id="1093900"/>
    <lineage>
        <taxon>Eukaryota</taxon>
        <taxon>Fungi</taxon>
        <taxon>Dikarya</taxon>
        <taxon>Ascomycota</taxon>
        <taxon>Pezizomycotina</taxon>
        <taxon>Sordariomycetes</taxon>
        <taxon>Sordariomycetidae</taxon>
        <taxon>Thyridiales</taxon>
        <taxon>Thyridiaceae</taxon>
        <taxon>Thyridium</taxon>
    </lineage>
</organism>
<evidence type="ECO:0000313" key="2">
    <source>
        <dbReference type="EMBL" id="TPX15647.1"/>
    </source>
</evidence>
<proteinExistence type="predicted"/>
<protein>
    <recommendedName>
        <fullName evidence="1">Clr5 domain-containing protein</fullName>
    </recommendedName>
</protein>
<name>A0A507B776_9PEZI</name>
<dbReference type="AlphaFoldDB" id="A0A507B776"/>
<dbReference type="InterPro" id="IPR025676">
    <property type="entry name" value="Clr5_dom"/>
</dbReference>
<feature type="domain" description="Clr5" evidence="1">
    <location>
        <begin position="13"/>
        <end position="60"/>
    </location>
</feature>
<gene>
    <name evidence="2" type="ORF">E0L32_004345</name>
</gene>
<dbReference type="Pfam" id="PF14420">
    <property type="entry name" value="Clr5"/>
    <property type="match status" value="1"/>
</dbReference>
<evidence type="ECO:0000259" key="1">
    <source>
        <dbReference type="Pfam" id="PF14420"/>
    </source>
</evidence>
<evidence type="ECO:0000313" key="3">
    <source>
        <dbReference type="Proteomes" id="UP000319257"/>
    </source>
</evidence>
<dbReference type="InParanoid" id="A0A507B776"/>